<keyword evidence="7" id="KW-0460">Magnesium</keyword>
<proteinExistence type="inferred from homology"/>
<feature type="transmembrane region" description="Helical" evidence="11">
    <location>
        <begin position="592"/>
        <end position="615"/>
    </location>
</feature>
<dbReference type="Proteomes" id="UP000220922">
    <property type="component" value="Unassembled WGS sequence"/>
</dbReference>
<dbReference type="RefSeq" id="WP_097653689.1">
    <property type="nucleotide sequence ID" value="NZ_LYXE01000106.1"/>
</dbReference>
<evidence type="ECO:0000256" key="4">
    <source>
        <dbReference type="ARBA" id="ARBA00022723"/>
    </source>
</evidence>
<evidence type="ECO:0000313" key="14">
    <source>
        <dbReference type="Proteomes" id="UP000220922"/>
    </source>
</evidence>
<dbReference type="SUPFAM" id="SSF81665">
    <property type="entry name" value="Calcium ATPase, transmembrane domain M"/>
    <property type="match status" value="1"/>
</dbReference>
<evidence type="ECO:0000256" key="1">
    <source>
        <dbReference type="ARBA" id="ARBA00004651"/>
    </source>
</evidence>
<dbReference type="NCBIfam" id="TIGR01512">
    <property type="entry name" value="ATPase-IB2_Cd"/>
    <property type="match status" value="1"/>
</dbReference>
<feature type="transmembrane region" description="Helical" evidence="11">
    <location>
        <begin position="48"/>
        <end position="72"/>
    </location>
</feature>
<dbReference type="Gene3D" id="3.40.1110.10">
    <property type="entry name" value="Calcium-transporting ATPase, cytoplasmic domain N"/>
    <property type="match status" value="1"/>
</dbReference>
<accession>A0A2H3KSM9</accession>
<dbReference type="Pfam" id="PF00122">
    <property type="entry name" value="E1-E2_ATPase"/>
    <property type="match status" value="1"/>
</dbReference>
<dbReference type="SUPFAM" id="SSF81653">
    <property type="entry name" value="Calcium ATPase, transduction domain A"/>
    <property type="match status" value="1"/>
</dbReference>
<dbReference type="PROSITE" id="PS00154">
    <property type="entry name" value="ATPASE_E1_E2"/>
    <property type="match status" value="1"/>
</dbReference>
<dbReference type="InterPro" id="IPR044492">
    <property type="entry name" value="P_typ_ATPase_HD_dom"/>
</dbReference>
<dbReference type="SFLD" id="SFLDS00003">
    <property type="entry name" value="Haloacid_Dehalogenase"/>
    <property type="match status" value="1"/>
</dbReference>
<dbReference type="InterPro" id="IPR001757">
    <property type="entry name" value="P_typ_ATPase"/>
</dbReference>
<dbReference type="GO" id="GO:0005524">
    <property type="term" value="F:ATP binding"/>
    <property type="evidence" value="ECO:0007669"/>
    <property type="project" value="UniProtKB-UniRule"/>
</dbReference>
<organism evidence="13 14">
    <name type="scientific">Candidatus Chloroploca asiatica</name>
    <dbReference type="NCBI Taxonomy" id="1506545"/>
    <lineage>
        <taxon>Bacteria</taxon>
        <taxon>Bacillati</taxon>
        <taxon>Chloroflexota</taxon>
        <taxon>Chloroflexia</taxon>
        <taxon>Chloroflexales</taxon>
        <taxon>Chloroflexineae</taxon>
        <taxon>Oscillochloridaceae</taxon>
        <taxon>Candidatus Chloroploca</taxon>
    </lineage>
</organism>
<protein>
    <submittedName>
        <fullName evidence="13">Cadmium-translocating P-type ATPase</fullName>
    </submittedName>
</protein>
<dbReference type="PRINTS" id="PR00120">
    <property type="entry name" value="HATPASE"/>
</dbReference>
<evidence type="ECO:0000256" key="7">
    <source>
        <dbReference type="ARBA" id="ARBA00022842"/>
    </source>
</evidence>
<dbReference type="InterPro" id="IPR023298">
    <property type="entry name" value="ATPase_P-typ_TM_dom_sf"/>
</dbReference>
<keyword evidence="8" id="KW-1278">Translocase</keyword>
<evidence type="ECO:0000259" key="12">
    <source>
        <dbReference type="Pfam" id="PF00122"/>
    </source>
</evidence>
<dbReference type="SFLD" id="SFLDG00002">
    <property type="entry name" value="C1.7:_P-type_atpase_like"/>
    <property type="match status" value="1"/>
</dbReference>
<feature type="transmembrane region" description="Helical" evidence="11">
    <location>
        <begin position="21"/>
        <end position="42"/>
    </location>
</feature>
<dbReference type="InterPro" id="IPR059000">
    <property type="entry name" value="ATPase_P-type_domA"/>
</dbReference>
<keyword evidence="11" id="KW-1003">Cell membrane</keyword>
<evidence type="ECO:0000256" key="2">
    <source>
        <dbReference type="ARBA" id="ARBA00006024"/>
    </source>
</evidence>
<evidence type="ECO:0000256" key="10">
    <source>
        <dbReference type="ARBA" id="ARBA00023136"/>
    </source>
</evidence>
<dbReference type="PANTHER" id="PTHR43079">
    <property type="entry name" value="PROBABLE CADMIUM/ZINC-TRANSPORTING ATPASE HMA1"/>
    <property type="match status" value="1"/>
</dbReference>
<feature type="transmembrane region" description="Helical" evidence="11">
    <location>
        <begin position="252"/>
        <end position="272"/>
    </location>
</feature>
<keyword evidence="3 11" id="KW-0812">Transmembrane</keyword>
<dbReference type="GO" id="GO:0016887">
    <property type="term" value="F:ATP hydrolysis activity"/>
    <property type="evidence" value="ECO:0007669"/>
    <property type="project" value="InterPro"/>
</dbReference>
<name>A0A2H3KSM9_9CHLR</name>
<feature type="transmembrane region" description="Helical" evidence="11">
    <location>
        <begin position="284"/>
        <end position="308"/>
    </location>
</feature>
<dbReference type="Gene3D" id="2.70.150.10">
    <property type="entry name" value="Calcium-transporting ATPase, cytoplasmic transduction domain A"/>
    <property type="match status" value="1"/>
</dbReference>
<dbReference type="InterPro" id="IPR036412">
    <property type="entry name" value="HAD-like_sf"/>
</dbReference>
<keyword evidence="4 11" id="KW-0479">Metal-binding</keyword>
<dbReference type="InterPro" id="IPR023299">
    <property type="entry name" value="ATPase_P-typ_cyto_dom_N"/>
</dbReference>
<dbReference type="OrthoDB" id="135399at2"/>
<dbReference type="InterPro" id="IPR008250">
    <property type="entry name" value="ATPase_P-typ_transduc_dom_A_sf"/>
</dbReference>
<reference evidence="13 14" key="1">
    <citation type="submission" date="2016-05" db="EMBL/GenBank/DDBJ databases">
        <authorList>
            <person name="Lavstsen T."/>
            <person name="Jespersen J.S."/>
        </authorList>
    </citation>
    <scope>NUCLEOTIDE SEQUENCE [LARGE SCALE GENOMIC DNA]</scope>
    <source>
        <strain evidence="13 14">B7-9</strain>
    </source>
</reference>
<dbReference type="SUPFAM" id="SSF56784">
    <property type="entry name" value="HAD-like"/>
    <property type="match status" value="1"/>
</dbReference>
<dbReference type="NCBIfam" id="TIGR01525">
    <property type="entry name" value="ATPase-IB_hvy"/>
    <property type="match status" value="1"/>
</dbReference>
<evidence type="ECO:0000313" key="13">
    <source>
        <dbReference type="EMBL" id="PDV98265.1"/>
    </source>
</evidence>
<keyword evidence="6 11" id="KW-0067">ATP-binding</keyword>
<dbReference type="Gene3D" id="3.40.50.1000">
    <property type="entry name" value="HAD superfamily/HAD-like"/>
    <property type="match status" value="1"/>
</dbReference>
<dbReference type="PRINTS" id="PR00119">
    <property type="entry name" value="CATATPASE"/>
</dbReference>
<dbReference type="SFLD" id="SFLDF00027">
    <property type="entry name" value="p-type_atpase"/>
    <property type="match status" value="1"/>
</dbReference>
<dbReference type="InterPro" id="IPR051949">
    <property type="entry name" value="Cation_Transport_ATPase"/>
</dbReference>
<dbReference type="GO" id="GO:0046872">
    <property type="term" value="F:metal ion binding"/>
    <property type="evidence" value="ECO:0007669"/>
    <property type="project" value="UniProtKB-KW"/>
</dbReference>
<evidence type="ECO:0000256" key="11">
    <source>
        <dbReference type="RuleBase" id="RU362081"/>
    </source>
</evidence>
<gene>
    <name evidence="13" type="ORF">A9Q02_16240</name>
</gene>
<dbReference type="EMBL" id="LYXE01000106">
    <property type="protein sequence ID" value="PDV98265.1"/>
    <property type="molecule type" value="Genomic_DNA"/>
</dbReference>
<keyword evidence="14" id="KW-1185">Reference proteome</keyword>
<dbReference type="InterPro" id="IPR018303">
    <property type="entry name" value="ATPase_P-typ_P_site"/>
</dbReference>
<comment type="similarity">
    <text evidence="2 11">Belongs to the cation transport ATPase (P-type) (TC 3.A.3) family. Type IB subfamily.</text>
</comment>
<dbReference type="CDD" id="cd07551">
    <property type="entry name" value="P-type_ATPase_HM_ZosA_PfeT-like"/>
    <property type="match status" value="1"/>
</dbReference>
<dbReference type="FunFam" id="2.70.150.10:FF:000002">
    <property type="entry name" value="Copper-transporting ATPase 1, putative"/>
    <property type="match status" value="1"/>
</dbReference>
<dbReference type="AlphaFoldDB" id="A0A2H3KSM9"/>
<dbReference type="NCBIfam" id="TIGR01494">
    <property type="entry name" value="ATPase_P-type"/>
    <property type="match status" value="1"/>
</dbReference>
<evidence type="ECO:0000256" key="9">
    <source>
        <dbReference type="ARBA" id="ARBA00022989"/>
    </source>
</evidence>
<keyword evidence="9 11" id="KW-1133">Transmembrane helix</keyword>
<keyword evidence="5 11" id="KW-0547">Nucleotide-binding</keyword>
<dbReference type="Pfam" id="PF00702">
    <property type="entry name" value="Hydrolase"/>
    <property type="match status" value="1"/>
</dbReference>
<dbReference type="PANTHER" id="PTHR43079:SF1">
    <property type="entry name" value="CADMIUM_ZINC-TRANSPORTING ATPASE HMA1, CHLOROPLASTIC-RELATED"/>
    <property type="match status" value="1"/>
</dbReference>
<sequence length="642" mass="68353">MITLSTSRPETKPERRLQFDATFVEQLFVLLTLVGIVVGVLLERVEAAPGLLLTVRMATYFVGGFFAVIAIIKALRERTIEVDLLMVLAALGAAYVDAWTEGAILLFLFSLSNVLQNYAMNRTRSAISSLLELRPDTVTIRRDGELEEVPLEAIVPGDLVVLRPGDRVPLDGVIIQGTGNFDESAITGESMPVQKGVGATILAGTLNQSGALDMQVAKTAEESTLARIIGMVSDAQARKAQTQSFLDRAEQWYAMGVIATVALFILLVPPLFGVNFSDNFYRGMVLLTVASPCALVISVPAALLSAIANAARKGVLFKGGAHLEELSRVKVIAFDKTGTLTYGRPEVTDILPQPGVTAHALLTAVARAEAQSEHPIARAILAYAEAQGLETDEPEAFEAVTGMGVRATWEGQETLVGAPKLFAHAGLPVPQELLDEADRLALEGRGTVLLAARGGRWLGLITVMDRERPDAAAQLAELRAAGIERIVMLTGDNERVAEALGRRLGIDEVHASLMPEDKLRIVEDLGRRYGPTAMVGDGVNDAPALAAAASGIAMGAAGTDAALETADIVLMRDDLSAIAYAVKLSKRTQRIVWQNISFALTVVVVLVIATLTIGIPLPLGVVGHEGSTIIVVLNGLRLLAHR</sequence>
<dbReference type="GO" id="GO:0005886">
    <property type="term" value="C:plasma membrane"/>
    <property type="evidence" value="ECO:0007669"/>
    <property type="project" value="UniProtKB-SubCell"/>
</dbReference>
<dbReference type="InterPro" id="IPR023214">
    <property type="entry name" value="HAD_sf"/>
</dbReference>
<evidence type="ECO:0000256" key="3">
    <source>
        <dbReference type="ARBA" id="ARBA00022692"/>
    </source>
</evidence>
<comment type="caution">
    <text evidence="13">The sequence shown here is derived from an EMBL/GenBank/DDBJ whole genome shotgun (WGS) entry which is preliminary data.</text>
</comment>
<evidence type="ECO:0000256" key="5">
    <source>
        <dbReference type="ARBA" id="ARBA00022741"/>
    </source>
</evidence>
<dbReference type="GO" id="GO:0019829">
    <property type="term" value="F:ATPase-coupled monoatomic cation transmembrane transporter activity"/>
    <property type="evidence" value="ECO:0007669"/>
    <property type="project" value="InterPro"/>
</dbReference>
<evidence type="ECO:0000256" key="6">
    <source>
        <dbReference type="ARBA" id="ARBA00022840"/>
    </source>
</evidence>
<comment type="subcellular location">
    <subcellularLocation>
        <location evidence="1">Cell membrane</location>
        <topology evidence="1">Multi-pass membrane protein</topology>
    </subcellularLocation>
</comment>
<feature type="domain" description="P-type ATPase A" evidence="12">
    <location>
        <begin position="132"/>
        <end position="232"/>
    </location>
</feature>
<evidence type="ECO:0000256" key="8">
    <source>
        <dbReference type="ARBA" id="ARBA00022967"/>
    </source>
</evidence>
<dbReference type="InterPro" id="IPR027256">
    <property type="entry name" value="P-typ_ATPase_IB"/>
</dbReference>
<keyword evidence="10 11" id="KW-0472">Membrane</keyword>